<keyword evidence="7" id="KW-1185">Reference proteome</keyword>
<sequence>MGARKPAAEDPRVLRTRRDVVDAAVRIFATEGWAAVTHAEVARRAGYSKATVYAHWPTRLDLMRASVGKICDETDHPAPTGDLRTDLVHGLVDFAEDLESGHLDRVLGGLLERSGSDPEVDGLRRQLYEAGTRSLESVLRTHLPSEDVEPSLALLVGGVLSRSAFQVKPSTKAFVEDLVDRVLASSGRHGTTR</sequence>
<evidence type="ECO:0000313" key="6">
    <source>
        <dbReference type="EMBL" id="GLU48372.1"/>
    </source>
</evidence>
<dbReference type="GO" id="GO:0003700">
    <property type="term" value="F:DNA-binding transcription factor activity"/>
    <property type="evidence" value="ECO:0007669"/>
    <property type="project" value="TreeGrafter"/>
</dbReference>
<dbReference type="PANTHER" id="PTHR30055:SF234">
    <property type="entry name" value="HTH-TYPE TRANSCRIPTIONAL REGULATOR BETI"/>
    <property type="match status" value="1"/>
</dbReference>
<gene>
    <name evidence="6" type="ORF">Nans01_27230</name>
</gene>
<dbReference type="RefSeq" id="WP_285759860.1">
    <property type="nucleotide sequence ID" value="NZ_BSQG01000004.1"/>
</dbReference>
<accession>A0A9W6P7A7</accession>
<reference evidence="6" key="1">
    <citation type="submission" date="2023-02" db="EMBL/GenBank/DDBJ databases">
        <title>Nocardiopsis ansamitocini NBRC 112285.</title>
        <authorList>
            <person name="Ichikawa N."/>
            <person name="Sato H."/>
            <person name="Tonouchi N."/>
        </authorList>
    </citation>
    <scope>NUCLEOTIDE SEQUENCE</scope>
    <source>
        <strain evidence="6">NBRC 112285</strain>
    </source>
</reference>
<name>A0A9W6P7A7_9ACTN</name>
<dbReference type="InterPro" id="IPR011075">
    <property type="entry name" value="TetR_C"/>
</dbReference>
<dbReference type="AlphaFoldDB" id="A0A9W6P7A7"/>
<dbReference type="InterPro" id="IPR050109">
    <property type="entry name" value="HTH-type_TetR-like_transc_reg"/>
</dbReference>
<dbReference type="EMBL" id="BSQG01000004">
    <property type="protein sequence ID" value="GLU48372.1"/>
    <property type="molecule type" value="Genomic_DNA"/>
</dbReference>
<evidence type="ECO:0000259" key="5">
    <source>
        <dbReference type="PROSITE" id="PS50977"/>
    </source>
</evidence>
<dbReference type="PANTHER" id="PTHR30055">
    <property type="entry name" value="HTH-TYPE TRANSCRIPTIONAL REGULATOR RUTR"/>
    <property type="match status" value="1"/>
</dbReference>
<proteinExistence type="predicted"/>
<dbReference type="PRINTS" id="PR00455">
    <property type="entry name" value="HTHTETR"/>
</dbReference>
<dbReference type="Proteomes" id="UP001165092">
    <property type="component" value="Unassembled WGS sequence"/>
</dbReference>
<evidence type="ECO:0000313" key="7">
    <source>
        <dbReference type="Proteomes" id="UP001165092"/>
    </source>
</evidence>
<dbReference type="SUPFAM" id="SSF46689">
    <property type="entry name" value="Homeodomain-like"/>
    <property type="match status" value="1"/>
</dbReference>
<keyword evidence="1" id="KW-0805">Transcription regulation</keyword>
<comment type="caution">
    <text evidence="6">The sequence shown here is derived from an EMBL/GenBank/DDBJ whole genome shotgun (WGS) entry which is preliminary data.</text>
</comment>
<dbReference type="PROSITE" id="PS50977">
    <property type="entry name" value="HTH_TETR_2"/>
    <property type="match status" value="1"/>
</dbReference>
<keyword evidence="2 4" id="KW-0238">DNA-binding</keyword>
<evidence type="ECO:0000256" key="3">
    <source>
        <dbReference type="ARBA" id="ARBA00023163"/>
    </source>
</evidence>
<dbReference type="Gene3D" id="1.10.357.10">
    <property type="entry name" value="Tetracycline Repressor, domain 2"/>
    <property type="match status" value="1"/>
</dbReference>
<dbReference type="GO" id="GO:0000976">
    <property type="term" value="F:transcription cis-regulatory region binding"/>
    <property type="evidence" value="ECO:0007669"/>
    <property type="project" value="TreeGrafter"/>
</dbReference>
<dbReference type="InterPro" id="IPR009057">
    <property type="entry name" value="Homeodomain-like_sf"/>
</dbReference>
<evidence type="ECO:0000256" key="2">
    <source>
        <dbReference type="ARBA" id="ARBA00023125"/>
    </source>
</evidence>
<protein>
    <submittedName>
        <fullName evidence="6">TetR family transcriptional regulator</fullName>
    </submittedName>
</protein>
<feature type="DNA-binding region" description="H-T-H motif" evidence="4">
    <location>
        <begin position="37"/>
        <end position="56"/>
    </location>
</feature>
<evidence type="ECO:0000256" key="4">
    <source>
        <dbReference type="PROSITE-ProRule" id="PRU00335"/>
    </source>
</evidence>
<dbReference type="SUPFAM" id="SSF48498">
    <property type="entry name" value="Tetracyclin repressor-like, C-terminal domain"/>
    <property type="match status" value="1"/>
</dbReference>
<organism evidence="6 7">
    <name type="scientific">Nocardiopsis ansamitocini</name>
    <dbReference type="NCBI Taxonomy" id="1670832"/>
    <lineage>
        <taxon>Bacteria</taxon>
        <taxon>Bacillati</taxon>
        <taxon>Actinomycetota</taxon>
        <taxon>Actinomycetes</taxon>
        <taxon>Streptosporangiales</taxon>
        <taxon>Nocardiopsidaceae</taxon>
        <taxon>Nocardiopsis</taxon>
    </lineage>
</organism>
<keyword evidence="3" id="KW-0804">Transcription</keyword>
<dbReference type="InterPro" id="IPR001647">
    <property type="entry name" value="HTH_TetR"/>
</dbReference>
<evidence type="ECO:0000256" key="1">
    <source>
        <dbReference type="ARBA" id="ARBA00023015"/>
    </source>
</evidence>
<feature type="domain" description="HTH tetR-type" evidence="5">
    <location>
        <begin position="14"/>
        <end position="74"/>
    </location>
</feature>
<dbReference type="InterPro" id="IPR036271">
    <property type="entry name" value="Tet_transcr_reg_TetR-rel_C_sf"/>
</dbReference>
<dbReference type="Pfam" id="PF00440">
    <property type="entry name" value="TetR_N"/>
    <property type="match status" value="1"/>
</dbReference>
<dbReference type="Pfam" id="PF16859">
    <property type="entry name" value="TetR_C_11"/>
    <property type="match status" value="1"/>
</dbReference>